<dbReference type="KEGG" id="hsr:HSBAA_23610"/>
<proteinExistence type="predicted"/>
<dbReference type="AlphaFoldDB" id="A0A455U541"/>
<reference evidence="3 4" key="1">
    <citation type="journal article" date="2019" name="Microbiol. Resour. Announc.">
        <title>Complete Genome Sequence of Halomonas sulfidaeris Strain Esulfide1 Isolated from a Metal Sulfide Rock at a Depth of 2,200 Meters, Obtained Using Nanopore Sequencing.</title>
        <authorList>
            <person name="Saito M."/>
            <person name="Nishigata A."/>
            <person name="Galipon J."/>
            <person name="Arakawa K."/>
        </authorList>
    </citation>
    <scope>NUCLEOTIDE SEQUENCE [LARGE SCALE GENOMIC DNA]</scope>
    <source>
        <strain evidence="3 4">ATCC BAA-803</strain>
    </source>
</reference>
<feature type="compositionally biased region" description="Gly residues" evidence="1">
    <location>
        <begin position="49"/>
        <end position="65"/>
    </location>
</feature>
<evidence type="ECO:0000259" key="2">
    <source>
        <dbReference type="Pfam" id="PF12221"/>
    </source>
</evidence>
<dbReference type="InterPro" id="IPR020980">
    <property type="entry name" value="Membrane_HflK_N"/>
</dbReference>
<name>A0A455U541_9GAMM</name>
<dbReference type="Pfam" id="PF12221">
    <property type="entry name" value="HflK_N"/>
    <property type="match status" value="1"/>
</dbReference>
<protein>
    <recommendedName>
        <fullName evidence="2">Menbrane protein HflK N-terminal domain-containing protein</fullName>
    </recommendedName>
</protein>
<evidence type="ECO:0000313" key="4">
    <source>
        <dbReference type="Proteomes" id="UP000320231"/>
    </source>
</evidence>
<evidence type="ECO:0000313" key="3">
    <source>
        <dbReference type="EMBL" id="BBI61055.1"/>
    </source>
</evidence>
<feature type="region of interest" description="Disordered" evidence="1">
    <location>
        <begin position="30"/>
        <end position="101"/>
    </location>
</feature>
<dbReference type="EMBL" id="AP019514">
    <property type="protein sequence ID" value="BBI61055.1"/>
    <property type="molecule type" value="Genomic_DNA"/>
</dbReference>
<dbReference type="Proteomes" id="UP000320231">
    <property type="component" value="Chromosome"/>
</dbReference>
<evidence type="ECO:0000256" key="1">
    <source>
        <dbReference type="SAM" id="MobiDB-lite"/>
    </source>
</evidence>
<sequence length="113" mass="11602">MVSFKTDVMGVSEYLSGDEVWPGMSLVVATSTTPWSSGGRRGGKDGDGNRGGNNGGNNGNKGGNNQGPPDLDEALKKFQDKLNNMLGGGKKGGGKKSGEAVTKIATPLRCRAC</sequence>
<organism evidence="3 4">
    <name type="scientific">Vreelandella sulfidaeris</name>
    <dbReference type="NCBI Taxonomy" id="115553"/>
    <lineage>
        <taxon>Bacteria</taxon>
        <taxon>Pseudomonadati</taxon>
        <taxon>Pseudomonadota</taxon>
        <taxon>Gammaproteobacteria</taxon>
        <taxon>Oceanospirillales</taxon>
        <taxon>Halomonadaceae</taxon>
        <taxon>Vreelandella</taxon>
    </lineage>
</organism>
<gene>
    <name evidence="3" type="ORF">HSBAA_23610</name>
</gene>
<feature type="domain" description="Menbrane protein HflK N-terminal" evidence="2">
    <location>
        <begin position="49"/>
        <end position="89"/>
    </location>
</feature>
<accession>A0A455U541</accession>